<evidence type="ECO:0000313" key="1">
    <source>
        <dbReference type="EMBL" id="MBL6080211.1"/>
    </source>
</evidence>
<comment type="caution">
    <text evidence="1">The sequence shown here is derived from an EMBL/GenBank/DDBJ whole genome shotgun (WGS) entry which is preliminary data.</text>
</comment>
<proteinExistence type="predicted"/>
<reference evidence="1 2" key="1">
    <citation type="submission" date="2021-01" db="EMBL/GenBank/DDBJ databases">
        <title>Belnapia mucosa sp. nov. and Belnapia arida sp. nov., isolated from the Tabernas Desert (Almeria, Spain).</title>
        <authorList>
            <person name="Molina-Menor E."/>
            <person name="Vidal-Verdu A."/>
            <person name="Calonge A."/>
            <person name="Satari L."/>
            <person name="Pereto J."/>
            <person name="Porcar M."/>
        </authorList>
    </citation>
    <scope>NUCLEOTIDE SEQUENCE [LARGE SCALE GENOMIC DNA]</scope>
    <source>
        <strain evidence="1 2">T18</strain>
    </source>
</reference>
<sequence>MHQKFSRYFQMAGGIIAGQIVTKWMSGQATPFLFLQMTDIASGKALGISHEAAEL</sequence>
<evidence type="ECO:0000313" key="2">
    <source>
        <dbReference type="Proteomes" id="UP000660885"/>
    </source>
</evidence>
<protein>
    <recommendedName>
        <fullName evidence="3">MFS transporter</fullName>
    </recommendedName>
</protein>
<name>A0ABS1U6A8_9PROT</name>
<dbReference type="Proteomes" id="UP000660885">
    <property type="component" value="Unassembled WGS sequence"/>
</dbReference>
<organism evidence="1 2">
    <name type="scientific">Belnapia arida</name>
    <dbReference type="NCBI Taxonomy" id="2804533"/>
    <lineage>
        <taxon>Bacteria</taxon>
        <taxon>Pseudomonadati</taxon>
        <taxon>Pseudomonadota</taxon>
        <taxon>Alphaproteobacteria</taxon>
        <taxon>Acetobacterales</taxon>
        <taxon>Roseomonadaceae</taxon>
        <taxon>Belnapia</taxon>
    </lineage>
</organism>
<keyword evidence="2" id="KW-1185">Reference proteome</keyword>
<evidence type="ECO:0008006" key="3">
    <source>
        <dbReference type="Google" id="ProtNLM"/>
    </source>
</evidence>
<accession>A0ABS1U6A8</accession>
<gene>
    <name evidence="1" type="ORF">JMJ56_19520</name>
</gene>
<dbReference type="EMBL" id="JAETWB010000012">
    <property type="protein sequence ID" value="MBL6080211.1"/>
    <property type="molecule type" value="Genomic_DNA"/>
</dbReference>
<dbReference type="RefSeq" id="WP_202833452.1">
    <property type="nucleotide sequence ID" value="NZ_JAETWB010000012.1"/>
</dbReference>